<dbReference type="Proteomes" id="UP000030392">
    <property type="component" value="Unassembled WGS sequence"/>
</dbReference>
<reference evidence="12" key="1">
    <citation type="journal article" date="2014" name="Sci. Data">
        <title>Genomes of diverse isolates of the marine cyanobacterium Prochlorococcus.</title>
        <authorList>
            <person name="Biller S."/>
            <person name="Berube P."/>
            <person name="Thompson J."/>
            <person name="Kelly L."/>
            <person name="Roggensack S."/>
            <person name="Awad L."/>
            <person name="Roache-Johnson K."/>
            <person name="Ding H."/>
            <person name="Giovannoni S.J."/>
            <person name="Moore L.R."/>
            <person name="Chisholm S.W."/>
        </authorList>
    </citation>
    <scope>NUCLEOTIDE SEQUENCE [LARGE SCALE GENOMIC DNA]</scope>
    <source>
        <strain evidence="12">PAC1</strain>
    </source>
</reference>
<evidence type="ECO:0000256" key="9">
    <source>
        <dbReference type="ARBA" id="ARBA00023317"/>
    </source>
</evidence>
<comment type="subunit">
    <text evidence="10">Heterotetramer of two alpha and two beta chains arranged as a dimer of alpha/beta heterodimers.</text>
</comment>
<evidence type="ECO:0000256" key="8">
    <source>
        <dbReference type="ARBA" id="ARBA00023270"/>
    </source>
</evidence>
<dbReference type="RefSeq" id="WP_036904521.1">
    <property type="nucleotide sequence ID" value="NZ_CP138967.1"/>
</dbReference>
<comment type="pathway">
    <text evidence="10">Amine and polyamine biosynthesis; S-adenosylmethioninamine biosynthesis; S-adenosylmethioninamine from S-adenosyl-L-methionine: step 1/1.</text>
</comment>
<comment type="function">
    <text evidence="10">Catalyzes the decarboxylation of S-adenosylmethionine to S-adenosylmethioninamine (dcAdoMet), the propylamine donor required for the synthesis of the polyamines spermine and spermidine from the diamine putrescine.</text>
</comment>
<keyword evidence="2 10" id="KW-0210">Decarboxylase</keyword>
<evidence type="ECO:0000256" key="6">
    <source>
        <dbReference type="ARBA" id="ARBA00023145"/>
    </source>
</evidence>
<dbReference type="InterPro" id="IPR016067">
    <property type="entry name" value="S-AdoMet_deCO2ase_core"/>
</dbReference>
<feature type="chain" id="PRO_5023330848" description="S-adenosylmethionine decarboxylase alpha chain" evidence="10">
    <location>
        <begin position="93"/>
        <end position="155"/>
    </location>
</feature>
<dbReference type="UniPathway" id="UPA00331">
    <property type="reaction ID" value="UER00451"/>
</dbReference>
<gene>
    <name evidence="10" type="primary">speH</name>
    <name evidence="11" type="ORF">EV03_0305</name>
</gene>
<comment type="caution">
    <text evidence="11">The sequence shown here is derived from an EMBL/GenBank/DDBJ whole genome shotgun (WGS) entry which is preliminary data.</text>
</comment>
<evidence type="ECO:0000256" key="3">
    <source>
        <dbReference type="ARBA" id="ARBA00022813"/>
    </source>
</evidence>
<dbReference type="HAMAP" id="MF_00464">
    <property type="entry name" value="AdoMetDC_1"/>
    <property type="match status" value="1"/>
</dbReference>
<evidence type="ECO:0000256" key="4">
    <source>
        <dbReference type="ARBA" id="ARBA00023066"/>
    </source>
</evidence>
<feature type="site" description="Cleavage (non-hydrolytic); by autolysis" evidence="10">
    <location>
        <begin position="92"/>
        <end position="93"/>
    </location>
</feature>
<dbReference type="GO" id="GO:0004014">
    <property type="term" value="F:adenosylmethionine decarboxylase activity"/>
    <property type="evidence" value="ECO:0007669"/>
    <property type="project" value="UniProtKB-UniRule"/>
</dbReference>
<dbReference type="InterPro" id="IPR017716">
    <property type="entry name" value="S-AdoMet_deCOase_pro-enz"/>
</dbReference>
<keyword evidence="3 10" id="KW-0068">Autocatalytic cleavage</keyword>
<dbReference type="NCBIfam" id="TIGR03330">
    <property type="entry name" value="SAM_DCase_Bsu"/>
    <property type="match status" value="1"/>
</dbReference>
<keyword evidence="1 10" id="KW-0949">S-adenosyl-L-methionine</keyword>
<comment type="similarity">
    <text evidence="10">Belongs to the prokaryotic AdoMetDC family. Type 1 subfamily.</text>
</comment>
<comment type="PTM">
    <text evidence="10">Is synthesized initially as an inactive proenzyme. Formation of the active enzyme involves a self-maturation process in which the active site pyruvoyl group is generated from an internal serine residue via an autocatalytic post-translational modification. Two non-identical subunits are generated from the proenzyme in this reaction, and the pyruvate is formed at the N-terminus of the alpha chain, which is derived from the carboxyl end of the proenzyme. The post-translation cleavage follows an unusual pathway, termed non-hydrolytic serinolysis, in which the side chain hydroxyl group of the serine supplies its oxygen atom to form the C-terminus of the beta chain, while the remainder of the serine residue undergoes an oxidative deamination to produce ammonia and the pyruvoyl group blocking the N-terminus of the alpha chain.</text>
</comment>
<evidence type="ECO:0000256" key="5">
    <source>
        <dbReference type="ARBA" id="ARBA00023115"/>
    </source>
</evidence>
<accession>A0A0A2C6K3</accession>
<evidence type="ECO:0000256" key="10">
    <source>
        <dbReference type="HAMAP-Rule" id="MF_00464"/>
    </source>
</evidence>
<sequence length="155" mass="17445">MEPFFSELHPNPGWGDFFKSKDIDTIQLNSSENIGRHCILELYQCDHARLNDEAFIRTSITSSAKIAGATLMNLVTHSFKPQGVTGLALLAESHISIHTWPEIGYAAIDVFTCGDHTMPEKACKFLFKDFLAQHFAFKNIEREIPAGIQTLHREP</sequence>
<dbReference type="EC" id="4.1.1.50" evidence="10"/>
<dbReference type="EMBL" id="JNAX01000004">
    <property type="protein sequence ID" value="KGG21986.1"/>
    <property type="molecule type" value="Genomic_DNA"/>
</dbReference>
<keyword evidence="8 10" id="KW-0704">Schiff base</keyword>
<feature type="active site" description="Proton acceptor; for processing activity" evidence="10">
    <location>
        <position position="98"/>
    </location>
</feature>
<dbReference type="AlphaFoldDB" id="A0A0A2C6K3"/>
<name>A0A0A2C6K3_PROMR</name>
<feature type="active site" description="Proton donor; for catalytic activity" evidence="10">
    <location>
        <position position="113"/>
    </location>
</feature>
<protein>
    <recommendedName>
        <fullName evidence="10">S-adenosylmethionine decarboxylase proenzyme</fullName>
        <shortName evidence="10">AdoMetDC</shortName>
        <shortName evidence="10">SAMDC</shortName>
        <ecNumber evidence="10">4.1.1.50</ecNumber>
    </recommendedName>
    <component>
        <recommendedName>
            <fullName evidence="10">S-adenosylmethionine decarboxylase beta chain</fullName>
        </recommendedName>
    </component>
    <component>
        <recommendedName>
            <fullName evidence="10">S-adenosylmethionine decarboxylase alpha chain</fullName>
        </recommendedName>
    </component>
</protein>
<keyword evidence="5 10" id="KW-0620">Polyamine biosynthesis</keyword>
<keyword evidence="6 10" id="KW-0865">Zymogen</keyword>
<evidence type="ECO:0000256" key="7">
    <source>
        <dbReference type="ARBA" id="ARBA00023239"/>
    </source>
</evidence>
<dbReference type="Gene3D" id="3.60.90.10">
    <property type="entry name" value="S-adenosylmethionine decarboxylase"/>
    <property type="match status" value="1"/>
</dbReference>
<evidence type="ECO:0000256" key="1">
    <source>
        <dbReference type="ARBA" id="ARBA00022691"/>
    </source>
</evidence>
<keyword evidence="9 10" id="KW-0670">Pyruvate</keyword>
<keyword evidence="7 10" id="KW-0456">Lyase</keyword>
<dbReference type="PANTHER" id="PTHR33866:SF2">
    <property type="entry name" value="S-ADENOSYLMETHIONINE DECARBOXYLASE PROENZYME"/>
    <property type="match status" value="1"/>
</dbReference>
<evidence type="ECO:0000313" key="12">
    <source>
        <dbReference type="Proteomes" id="UP000030392"/>
    </source>
</evidence>
<feature type="modified residue" description="Pyruvic acid (Ser); by autocatalysis" evidence="10">
    <location>
        <position position="93"/>
    </location>
</feature>
<keyword evidence="4 10" id="KW-0745">Spermidine biosynthesis</keyword>
<comment type="catalytic activity">
    <reaction evidence="10">
        <text>S-adenosyl-L-methionine + H(+) = S-adenosyl 3-(methylsulfanyl)propylamine + CO2</text>
        <dbReference type="Rhea" id="RHEA:15981"/>
        <dbReference type="ChEBI" id="CHEBI:15378"/>
        <dbReference type="ChEBI" id="CHEBI:16526"/>
        <dbReference type="ChEBI" id="CHEBI:57443"/>
        <dbReference type="ChEBI" id="CHEBI:59789"/>
        <dbReference type="EC" id="4.1.1.50"/>
    </reaction>
</comment>
<dbReference type="PANTHER" id="PTHR33866">
    <property type="entry name" value="S-ADENOSYLMETHIONINE DECARBOXYLASE PROENZYME"/>
    <property type="match status" value="1"/>
</dbReference>
<proteinExistence type="inferred from homology"/>
<evidence type="ECO:0000313" key="11">
    <source>
        <dbReference type="EMBL" id="KGG21986.1"/>
    </source>
</evidence>
<organism evidence="11 12">
    <name type="scientific">Prochlorococcus marinus str. PAC1</name>
    <dbReference type="NCBI Taxonomy" id="59924"/>
    <lineage>
        <taxon>Bacteria</taxon>
        <taxon>Bacillati</taxon>
        <taxon>Cyanobacteriota</taxon>
        <taxon>Cyanophyceae</taxon>
        <taxon>Synechococcales</taxon>
        <taxon>Prochlorococcaceae</taxon>
        <taxon>Prochlorococcus</taxon>
    </lineage>
</organism>
<comment type="cofactor">
    <cofactor evidence="10">
        <name>pyruvate</name>
        <dbReference type="ChEBI" id="CHEBI:15361"/>
    </cofactor>
    <text evidence="10">Binds 1 pyruvoyl group covalently per subunit.</text>
</comment>
<evidence type="ECO:0000256" key="2">
    <source>
        <dbReference type="ARBA" id="ARBA00022793"/>
    </source>
</evidence>
<feature type="active site" description="Schiff-base intermediate with substrate; via pyruvic acid" evidence="10">
    <location>
        <position position="93"/>
    </location>
</feature>
<dbReference type="GO" id="GO:0008295">
    <property type="term" value="P:spermidine biosynthetic process"/>
    <property type="evidence" value="ECO:0007669"/>
    <property type="project" value="UniProtKB-UniRule"/>
</dbReference>
<dbReference type="SUPFAM" id="SSF56276">
    <property type="entry name" value="S-adenosylmethionine decarboxylase"/>
    <property type="match status" value="1"/>
</dbReference>
<dbReference type="GO" id="GO:0005829">
    <property type="term" value="C:cytosol"/>
    <property type="evidence" value="ECO:0007669"/>
    <property type="project" value="TreeGrafter"/>
</dbReference>
<feature type="chain" id="PRO_5023330849" description="S-adenosylmethionine decarboxylase beta chain" evidence="10">
    <location>
        <begin position="1"/>
        <end position="92"/>
    </location>
</feature>
<dbReference type="InterPro" id="IPR003826">
    <property type="entry name" value="AdoMetDC_fam_prok"/>
</dbReference>
<dbReference type="Pfam" id="PF02675">
    <property type="entry name" value="AdoMet_dc"/>
    <property type="match status" value="1"/>
</dbReference>